<dbReference type="InterPro" id="IPR027383">
    <property type="entry name" value="Znf_put"/>
</dbReference>
<sequence length="240" mass="24651">MPCEYSENTHVSCPAAAEGIAGRRGGRPMNAHDTQQHATAWPLLPWHAAGRLEGADEALVAEHLRTCEACRAELAWQRQLHVAADSAGHAAPMPDVDAAFARLLPRLDDGAAPAGRREKAAGALAALMAWLGRMPTLPAALAAALVVLAVALPSAQPPYLGLGPVPAAAGNATVVFRPDTGAGDVRRILAAAGAQAVHGPTVAGAYVLEIGVARRDEALARLRAEPAVLMAEPLDAGEAP</sequence>
<comment type="caution">
    <text evidence="2">The sequence shown here is derived from an EMBL/GenBank/DDBJ whole genome shotgun (WGS) entry which is preliminary data.</text>
</comment>
<keyword evidence="3" id="KW-1185">Reference proteome</keyword>
<dbReference type="InterPro" id="IPR041916">
    <property type="entry name" value="Anti_sigma_zinc_sf"/>
</dbReference>
<dbReference type="Proteomes" id="UP000431684">
    <property type="component" value="Unassembled WGS sequence"/>
</dbReference>
<accession>A0A6I3XTF7</accession>
<reference evidence="2 3" key="1">
    <citation type="submission" date="2019-11" db="EMBL/GenBank/DDBJ databases">
        <title>Draft Genome Sequences of Six Type Strains of the Genus Massilia.</title>
        <authorList>
            <person name="Miess H."/>
            <person name="Frediansyah A."/>
            <person name="Goeker M."/>
            <person name="Gross H."/>
        </authorList>
    </citation>
    <scope>NUCLEOTIDE SEQUENCE [LARGE SCALE GENOMIC DNA]</scope>
    <source>
        <strain evidence="2 3">DSM 17513</strain>
    </source>
</reference>
<gene>
    <name evidence="2" type="ORF">GJV26_25510</name>
</gene>
<organism evidence="2 3">
    <name type="scientific">Pseudoduganella dura</name>
    <dbReference type="NCBI Taxonomy" id="321982"/>
    <lineage>
        <taxon>Bacteria</taxon>
        <taxon>Pseudomonadati</taxon>
        <taxon>Pseudomonadota</taxon>
        <taxon>Betaproteobacteria</taxon>
        <taxon>Burkholderiales</taxon>
        <taxon>Oxalobacteraceae</taxon>
        <taxon>Telluria group</taxon>
        <taxon>Pseudoduganella</taxon>
    </lineage>
</organism>
<protein>
    <recommendedName>
        <fullName evidence="1">Putative zinc-finger domain-containing protein</fullName>
    </recommendedName>
</protein>
<dbReference type="Pfam" id="PF13490">
    <property type="entry name" value="zf-HC2"/>
    <property type="match status" value="1"/>
</dbReference>
<evidence type="ECO:0000313" key="2">
    <source>
        <dbReference type="EMBL" id="MUI15788.1"/>
    </source>
</evidence>
<dbReference type="AlphaFoldDB" id="A0A6I3XTF7"/>
<dbReference type="Gene3D" id="1.10.10.1320">
    <property type="entry name" value="Anti-sigma factor, zinc-finger domain"/>
    <property type="match status" value="1"/>
</dbReference>
<evidence type="ECO:0000259" key="1">
    <source>
        <dbReference type="Pfam" id="PF13490"/>
    </source>
</evidence>
<feature type="domain" description="Putative zinc-finger" evidence="1">
    <location>
        <begin position="41"/>
        <end position="71"/>
    </location>
</feature>
<dbReference type="EMBL" id="WNWM01000002">
    <property type="protein sequence ID" value="MUI15788.1"/>
    <property type="molecule type" value="Genomic_DNA"/>
</dbReference>
<evidence type="ECO:0000313" key="3">
    <source>
        <dbReference type="Proteomes" id="UP000431684"/>
    </source>
</evidence>
<dbReference type="OrthoDB" id="5958009at2"/>
<name>A0A6I3XTF7_9BURK</name>
<proteinExistence type="predicted"/>